<evidence type="ECO:0000313" key="3">
    <source>
        <dbReference type="EMBL" id="RZD16966.1"/>
    </source>
</evidence>
<protein>
    <submittedName>
        <fullName evidence="3">DNA-processing protein DprA</fullName>
    </submittedName>
</protein>
<dbReference type="InterPro" id="IPR057666">
    <property type="entry name" value="DrpA_SLOG"/>
</dbReference>
<dbReference type="PANTHER" id="PTHR43022">
    <property type="entry name" value="PROTEIN SMF"/>
    <property type="match status" value="1"/>
</dbReference>
<comment type="similarity">
    <text evidence="1">Belongs to the DprA/Smf family.</text>
</comment>
<evidence type="ECO:0000256" key="1">
    <source>
        <dbReference type="ARBA" id="ARBA00006525"/>
    </source>
</evidence>
<accession>A0A519BI81</accession>
<comment type="caution">
    <text evidence="3">The sequence shown here is derived from an EMBL/GenBank/DDBJ whole genome shotgun (WGS) entry which is preliminary data.</text>
</comment>
<proteinExistence type="inferred from homology"/>
<name>A0A519BI81_ACIG2</name>
<dbReference type="Pfam" id="PF02481">
    <property type="entry name" value="DNA_processg_A"/>
    <property type="match status" value="1"/>
</dbReference>
<dbReference type="AlphaFoldDB" id="A0A519BI81"/>
<dbReference type="EMBL" id="SGBC01000001">
    <property type="protein sequence ID" value="RZD16966.1"/>
    <property type="molecule type" value="Genomic_DNA"/>
</dbReference>
<organism evidence="3 4">
    <name type="scientific">Acididesulfobacter guangdongensis</name>
    <dbReference type="NCBI Taxonomy" id="2597225"/>
    <lineage>
        <taxon>Bacteria</taxon>
        <taxon>Deltaproteobacteria</taxon>
        <taxon>Candidatus Acidulodesulfobacterales</taxon>
        <taxon>Candidatus Acididesulfobacter</taxon>
    </lineage>
</organism>
<dbReference type="Gene3D" id="3.40.50.450">
    <property type="match status" value="1"/>
</dbReference>
<dbReference type="Proteomes" id="UP000316562">
    <property type="component" value="Unassembled WGS sequence"/>
</dbReference>
<gene>
    <name evidence="3" type="ORF">EVJ46_01645</name>
</gene>
<dbReference type="InterPro" id="IPR003488">
    <property type="entry name" value="DprA"/>
</dbReference>
<dbReference type="GO" id="GO:0009294">
    <property type="term" value="P:DNA-mediated transformation"/>
    <property type="evidence" value="ECO:0007669"/>
    <property type="project" value="InterPro"/>
</dbReference>
<dbReference type="SUPFAM" id="SSF102405">
    <property type="entry name" value="MCP/YpsA-like"/>
    <property type="match status" value="1"/>
</dbReference>
<dbReference type="PANTHER" id="PTHR43022:SF1">
    <property type="entry name" value="PROTEIN SMF"/>
    <property type="match status" value="1"/>
</dbReference>
<evidence type="ECO:0000259" key="2">
    <source>
        <dbReference type="Pfam" id="PF02481"/>
    </source>
</evidence>
<evidence type="ECO:0000313" key="4">
    <source>
        <dbReference type="Proteomes" id="UP000316562"/>
    </source>
</evidence>
<feature type="domain" description="Smf/DprA SLOG" evidence="2">
    <location>
        <begin position="81"/>
        <end position="285"/>
    </location>
</feature>
<reference evidence="3 4" key="1">
    <citation type="journal article" date="2019" name="ISME J.">
        <title>Insights into ecological role of a new deltaproteobacterial order Candidatus Acidulodesulfobacterales by metagenomics and metatranscriptomics.</title>
        <authorList>
            <person name="Tan S."/>
            <person name="Liu J."/>
            <person name="Fang Y."/>
            <person name="Hedlund B.P."/>
            <person name="Lian Z.H."/>
            <person name="Huang L.Y."/>
            <person name="Li J.T."/>
            <person name="Huang L.N."/>
            <person name="Li W.J."/>
            <person name="Jiang H.C."/>
            <person name="Dong H.L."/>
            <person name="Shu W.S."/>
        </authorList>
    </citation>
    <scope>NUCLEOTIDE SEQUENCE [LARGE SCALE GENOMIC DNA]</scope>
    <source>
        <strain evidence="3">AP2</strain>
    </source>
</reference>
<sequence length="326" mass="36277">MDDIICTLALKKIPGLSNSHIFILLTHFANPCDIFNTNKTEFLKIGLRNDIIEILMDSRIVRTSFMHAIDEVEEAAKNNIKIITFQSPEYPANLLFVKNKPPILYYKGNIKENLRFAVAVVGQRKPPDYSCGVTADITKKIGNAGFSVISGLAAGIDSVAHRTSVDNNINTIAFIGSGLLEPVYPSQNEELYQDIILKKGAVISELPLHEKLSPKNLVARDRLQSGSSLAVFAMSSPLSSGTLKTCNFAFKQKRPVFIPAYKPVLMDNYSNMGLKSLLNKKGVINFNVENIDLNDIIDEIRIVYNDLYEEKYEKAGYLLEQPGLFG</sequence>